<dbReference type="UniPathway" id="UPA00077">
    <property type="reaction ID" value="UER00158"/>
</dbReference>
<dbReference type="GO" id="GO:0004146">
    <property type="term" value="F:dihydrofolate reductase activity"/>
    <property type="evidence" value="ECO:0007669"/>
    <property type="project" value="UniProtKB-EC"/>
</dbReference>
<dbReference type="PANTHER" id="PTHR48069">
    <property type="entry name" value="DIHYDROFOLATE REDUCTASE"/>
    <property type="match status" value="1"/>
</dbReference>
<dbReference type="GO" id="GO:0046654">
    <property type="term" value="P:tetrahydrofolate biosynthetic process"/>
    <property type="evidence" value="ECO:0007669"/>
    <property type="project" value="UniProtKB-UniPathway"/>
</dbReference>
<keyword evidence="4 8" id="KW-0554">One-carbon metabolism</keyword>
<dbReference type="GO" id="GO:0046452">
    <property type="term" value="P:dihydrofolate metabolic process"/>
    <property type="evidence" value="ECO:0007669"/>
    <property type="project" value="TreeGrafter"/>
</dbReference>
<evidence type="ECO:0000256" key="6">
    <source>
        <dbReference type="ARBA" id="ARBA00023002"/>
    </source>
</evidence>
<evidence type="ECO:0000313" key="12">
    <source>
        <dbReference type="Proteomes" id="UP000431269"/>
    </source>
</evidence>
<dbReference type="SUPFAM" id="SSF53597">
    <property type="entry name" value="Dihydrofolate reductase-like"/>
    <property type="match status" value="1"/>
</dbReference>
<dbReference type="PROSITE" id="PS00075">
    <property type="entry name" value="DHFR_1"/>
    <property type="match status" value="1"/>
</dbReference>
<keyword evidence="5 8" id="KW-0521">NADP</keyword>
<dbReference type="AlphaFoldDB" id="A0A6I6MKY8"/>
<dbReference type="InterPro" id="IPR001796">
    <property type="entry name" value="DHFR_dom"/>
</dbReference>
<evidence type="ECO:0000256" key="9">
    <source>
        <dbReference type="RuleBase" id="RU004474"/>
    </source>
</evidence>
<dbReference type="PANTHER" id="PTHR48069:SF3">
    <property type="entry name" value="DIHYDROFOLATE REDUCTASE"/>
    <property type="match status" value="1"/>
</dbReference>
<accession>A0A6I6MKY8</accession>
<evidence type="ECO:0000313" key="11">
    <source>
        <dbReference type="EMBL" id="QGZ95920.1"/>
    </source>
</evidence>
<proteinExistence type="inferred from homology"/>
<dbReference type="EC" id="1.5.1.3" evidence="3 8"/>
<dbReference type="EMBL" id="CP047045">
    <property type="protein sequence ID" value="QGZ95920.1"/>
    <property type="molecule type" value="Genomic_DNA"/>
</dbReference>
<evidence type="ECO:0000256" key="2">
    <source>
        <dbReference type="ARBA" id="ARBA00009539"/>
    </source>
</evidence>
<comment type="similarity">
    <text evidence="2 8 9">Belongs to the dihydrofolate reductase family.</text>
</comment>
<evidence type="ECO:0000256" key="4">
    <source>
        <dbReference type="ARBA" id="ARBA00022563"/>
    </source>
</evidence>
<protein>
    <recommendedName>
        <fullName evidence="3 8">Dihydrofolate reductase</fullName>
        <ecNumber evidence="3 8">1.5.1.3</ecNumber>
    </recommendedName>
</protein>
<keyword evidence="6 8" id="KW-0560">Oxidoreductase</keyword>
<evidence type="ECO:0000256" key="8">
    <source>
        <dbReference type="PIRNR" id="PIRNR000194"/>
    </source>
</evidence>
<organism evidence="11 12">
    <name type="scientific">Terricaulis silvestris</name>
    <dbReference type="NCBI Taxonomy" id="2686094"/>
    <lineage>
        <taxon>Bacteria</taxon>
        <taxon>Pseudomonadati</taxon>
        <taxon>Pseudomonadota</taxon>
        <taxon>Alphaproteobacteria</taxon>
        <taxon>Caulobacterales</taxon>
        <taxon>Caulobacteraceae</taxon>
        <taxon>Terricaulis</taxon>
    </lineage>
</organism>
<evidence type="ECO:0000256" key="1">
    <source>
        <dbReference type="ARBA" id="ARBA00004903"/>
    </source>
</evidence>
<dbReference type="CDD" id="cd00209">
    <property type="entry name" value="DHFR"/>
    <property type="match status" value="1"/>
</dbReference>
<reference evidence="12" key="1">
    <citation type="submission" date="2019-12" db="EMBL/GenBank/DDBJ databases">
        <title>Complete genome of Terracaulis silvestris 0127_4.</title>
        <authorList>
            <person name="Vieira S."/>
            <person name="Riedel T."/>
            <person name="Sproer C."/>
            <person name="Pascual J."/>
            <person name="Boedeker C."/>
            <person name="Overmann J."/>
        </authorList>
    </citation>
    <scope>NUCLEOTIDE SEQUENCE [LARGE SCALE GENOMIC DNA]</scope>
    <source>
        <strain evidence="12">0127_4</strain>
    </source>
</reference>
<dbReference type="KEGG" id="tsv:DSM104635_02775"/>
<evidence type="ECO:0000256" key="5">
    <source>
        <dbReference type="ARBA" id="ARBA00022857"/>
    </source>
</evidence>
<dbReference type="Pfam" id="PF00186">
    <property type="entry name" value="DHFR_1"/>
    <property type="match status" value="1"/>
</dbReference>
<name>A0A6I6MKY8_9CAUL</name>
<dbReference type="InterPro" id="IPR024072">
    <property type="entry name" value="DHFR-like_dom_sf"/>
</dbReference>
<dbReference type="InterPro" id="IPR017925">
    <property type="entry name" value="DHFR_CS"/>
</dbReference>
<dbReference type="GO" id="GO:0046655">
    <property type="term" value="P:folic acid metabolic process"/>
    <property type="evidence" value="ECO:0007669"/>
    <property type="project" value="TreeGrafter"/>
</dbReference>
<comment type="catalytic activity">
    <reaction evidence="8">
        <text>(6S)-5,6,7,8-tetrahydrofolate + NADP(+) = 7,8-dihydrofolate + NADPH + H(+)</text>
        <dbReference type="Rhea" id="RHEA:15009"/>
        <dbReference type="ChEBI" id="CHEBI:15378"/>
        <dbReference type="ChEBI" id="CHEBI:57451"/>
        <dbReference type="ChEBI" id="CHEBI:57453"/>
        <dbReference type="ChEBI" id="CHEBI:57783"/>
        <dbReference type="ChEBI" id="CHEBI:58349"/>
        <dbReference type="EC" id="1.5.1.3"/>
    </reaction>
</comment>
<dbReference type="GO" id="GO:0050661">
    <property type="term" value="F:NADP binding"/>
    <property type="evidence" value="ECO:0007669"/>
    <property type="project" value="InterPro"/>
</dbReference>
<keyword evidence="12" id="KW-1185">Reference proteome</keyword>
<sequence length="176" mass="19274">MRGVTAPKPTPKLTLVVAVAKNGVIGRDGDLPWRLSSDMKRFKAATMGKPVLMGRKTWESLPKKPLAGRQNLVLTRDATFVAQDAWVYTDLDAMVAAGRAMALEAGVDEVCVIGGAQLYNALLSRADRIVLTEVDLAPEGDAHLKFDLSTWREVSREEVPRGEKDDAAFTVRVLER</sequence>
<evidence type="ECO:0000256" key="7">
    <source>
        <dbReference type="ARBA" id="ARBA00025067"/>
    </source>
</evidence>
<dbReference type="InterPro" id="IPR012259">
    <property type="entry name" value="DHFR"/>
</dbReference>
<feature type="domain" description="DHFR" evidence="10">
    <location>
        <begin position="12"/>
        <end position="176"/>
    </location>
</feature>
<comment type="function">
    <text evidence="7 8">Key enzyme in folate metabolism. Catalyzes an essential reaction for de novo glycine and purine synthesis, and for DNA precursor synthesis.</text>
</comment>
<comment type="pathway">
    <text evidence="1 8">Cofactor biosynthesis; tetrahydrofolate biosynthesis; 5,6,7,8-tetrahydrofolate from 7,8-dihydrofolate: step 1/1.</text>
</comment>
<gene>
    <name evidence="11" type="primary">folA_2</name>
    <name evidence="11" type="ORF">DSM104635_02775</name>
</gene>
<dbReference type="Proteomes" id="UP000431269">
    <property type="component" value="Chromosome"/>
</dbReference>
<evidence type="ECO:0000256" key="3">
    <source>
        <dbReference type="ARBA" id="ARBA00012856"/>
    </source>
</evidence>
<dbReference type="Gene3D" id="3.40.430.10">
    <property type="entry name" value="Dihydrofolate Reductase, subunit A"/>
    <property type="match status" value="1"/>
</dbReference>
<dbReference type="GO" id="GO:0006730">
    <property type="term" value="P:one-carbon metabolic process"/>
    <property type="evidence" value="ECO:0007669"/>
    <property type="project" value="UniProtKB-KW"/>
</dbReference>
<dbReference type="PRINTS" id="PR00070">
    <property type="entry name" value="DHFR"/>
</dbReference>
<dbReference type="PIRSF" id="PIRSF000194">
    <property type="entry name" value="DHFR"/>
    <property type="match status" value="1"/>
</dbReference>
<dbReference type="GO" id="GO:0005829">
    <property type="term" value="C:cytosol"/>
    <property type="evidence" value="ECO:0007669"/>
    <property type="project" value="TreeGrafter"/>
</dbReference>
<dbReference type="PROSITE" id="PS51330">
    <property type="entry name" value="DHFR_2"/>
    <property type="match status" value="1"/>
</dbReference>
<evidence type="ECO:0000259" key="10">
    <source>
        <dbReference type="PROSITE" id="PS51330"/>
    </source>
</evidence>